<gene>
    <name evidence="3" type="ORF">Dcar01_02215</name>
</gene>
<sequence length="374" mass="39152">MRAFLTVLLLSSGLALAGGGGGPPVRELPPPPQTGRPERTALAVDGTGTPVLAWTAPGPAGNRQLHAARLTAGGWTPLGGVLNEGRAFNAGQLSARTDAAGRVWLGWSEDSGEAHVDSYLMSRWDGRAWSSPSRYAVRRNLSDAGRSRAFALLPNGTPALAWLDLGVHGAFAGVVRPLARQGGTWVPQTPLSDTARAGFALDIAVDRSGQRTVAFLEGDFATMNVRVRQEGASGTWPALGGPLNRHPGTFAAAPKLLLTPQGRPLVAWLEEDPSGHDRLNVSRWTGTAWQPVGPAVSSPGVSAEAPALALTRAGQPVLAWLEAGHLHAAHWNGHGWQALPLPPTHDASGPSLSADGAYLAVGDGERVRVWALRF</sequence>
<evidence type="ECO:0000256" key="2">
    <source>
        <dbReference type="SAM" id="SignalP"/>
    </source>
</evidence>
<comment type="caution">
    <text evidence="3">The sequence shown here is derived from an EMBL/GenBank/DDBJ whole genome shotgun (WGS) entry which is preliminary data.</text>
</comment>
<reference evidence="3 4" key="1">
    <citation type="submission" date="2024-02" db="EMBL/GenBank/DDBJ databases">
        <title>Deinococcus carri NBRC 110142.</title>
        <authorList>
            <person name="Ichikawa N."/>
            <person name="Katano-Makiyama Y."/>
            <person name="Hidaka K."/>
        </authorList>
    </citation>
    <scope>NUCLEOTIDE SEQUENCE [LARGE SCALE GENOMIC DNA]</scope>
    <source>
        <strain evidence="3 4">NBRC 110142</strain>
    </source>
</reference>
<feature type="signal peptide" evidence="2">
    <location>
        <begin position="1"/>
        <end position="17"/>
    </location>
</feature>
<proteinExistence type="predicted"/>
<name>A0ABP9W800_9DEIO</name>
<keyword evidence="2" id="KW-0732">Signal</keyword>
<feature type="region of interest" description="Disordered" evidence="1">
    <location>
        <begin position="17"/>
        <end position="36"/>
    </location>
</feature>
<organism evidence="3 4">
    <name type="scientific">Deinococcus carri</name>
    <dbReference type="NCBI Taxonomy" id="1211323"/>
    <lineage>
        <taxon>Bacteria</taxon>
        <taxon>Thermotogati</taxon>
        <taxon>Deinococcota</taxon>
        <taxon>Deinococci</taxon>
        <taxon>Deinococcales</taxon>
        <taxon>Deinococcaceae</taxon>
        <taxon>Deinococcus</taxon>
    </lineage>
</organism>
<evidence type="ECO:0000256" key="1">
    <source>
        <dbReference type="SAM" id="MobiDB-lite"/>
    </source>
</evidence>
<evidence type="ECO:0000313" key="4">
    <source>
        <dbReference type="Proteomes" id="UP001401887"/>
    </source>
</evidence>
<feature type="chain" id="PRO_5045039168" evidence="2">
    <location>
        <begin position="18"/>
        <end position="374"/>
    </location>
</feature>
<dbReference type="Proteomes" id="UP001401887">
    <property type="component" value="Unassembled WGS sequence"/>
</dbReference>
<accession>A0ABP9W800</accession>
<protein>
    <submittedName>
        <fullName evidence="3">Uncharacterized protein</fullName>
    </submittedName>
</protein>
<dbReference type="SUPFAM" id="SSF89372">
    <property type="entry name" value="Fucose-specific lectin"/>
    <property type="match status" value="1"/>
</dbReference>
<evidence type="ECO:0000313" key="3">
    <source>
        <dbReference type="EMBL" id="GAA5513477.1"/>
    </source>
</evidence>
<dbReference type="RefSeq" id="WP_345465093.1">
    <property type="nucleotide sequence ID" value="NZ_BAABRP010000008.1"/>
</dbReference>
<keyword evidence="4" id="KW-1185">Reference proteome</keyword>
<dbReference type="EMBL" id="BAABRP010000008">
    <property type="protein sequence ID" value="GAA5513477.1"/>
    <property type="molecule type" value="Genomic_DNA"/>
</dbReference>